<dbReference type="PANTHER" id="PTHR42208">
    <property type="entry name" value="HEAVY METAL TRANSPORTER-RELATED"/>
    <property type="match status" value="1"/>
</dbReference>
<keyword evidence="1" id="KW-0472">Membrane</keyword>
<dbReference type="KEGG" id="hni:W911_07855"/>
<proteinExistence type="predicted"/>
<feature type="transmembrane region" description="Helical" evidence="1">
    <location>
        <begin position="53"/>
        <end position="73"/>
    </location>
</feature>
<feature type="transmembrane region" description="Helical" evidence="1">
    <location>
        <begin position="197"/>
        <end position="216"/>
    </location>
</feature>
<dbReference type="InterPro" id="IPR039447">
    <property type="entry name" value="UreH-like_TM_dom"/>
</dbReference>
<reference evidence="3 4" key="1">
    <citation type="journal article" date="2014" name="Genome Announc.">
        <title>Complete Genome Sequence of Hyphomicrobium nitrativorans Strain NL23, a Denitrifying Bacterium Isolated from Biofilm of a Methanol-Fed Denitrification System Treating Seawater at the Montreal Biodome.</title>
        <authorList>
            <person name="Martineau C."/>
            <person name="Villeneuve C."/>
            <person name="Mauffrey F."/>
            <person name="Villemur R."/>
        </authorList>
    </citation>
    <scope>NUCLEOTIDE SEQUENCE [LARGE SCALE GENOMIC DNA]</scope>
    <source>
        <strain evidence="3">NL23</strain>
    </source>
</reference>
<evidence type="ECO:0000259" key="2">
    <source>
        <dbReference type="Pfam" id="PF13386"/>
    </source>
</evidence>
<dbReference type="PANTHER" id="PTHR42208:SF1">
    <property type="entry name" value="HEAVY METAL TRANSPORTER"/>
    <property type="match status" value="1"/>
</dbReference>
<evidence type="ECO:0000313" key="4">
    <source>
        <dbReference type="Proteomes" id="UP000018542"/>
    </source>
</evidence>
<dbReference type="AlphaFoldDB" id="V5SCU1"/>
<protein>
    <recommendedName>
        <fullName evidence="2">Urease accessory protein UreH-like transmembrane domain-containing protein</fullName>
    </recommendedName>
</protein>
<gene>
    <name evidence="3" type="ORF">W911_07855</name>
</gene>
<dbReference type="STRING" id="1029756.W911_07855"/>
<dbReference type="HOGENOM" id="CLU_032635_0_0_5"/>
<dbReference type="Pfam" id="PF13386">
    <property type="entry name" value="DsbD_2"/>
    <property type="match status" value="1"/>
</dbReference>
<keyword evidence="4" id="KW-1185">Reference proteome</keyword>
<accession>V5SCU1</accession>
<organism evidence="3 4">
    <name type="scientific">Hyphomicrobium nitrativorans NL23</name>
    <dbReference type="NCBI Taxonomy" id="1029756"/>
    <lineage>
        <taxon>Bacteria</taxon>
        <taxon>Pseudomonadati</taxon>
        <taxon>Pseudomonadota</taxon>
        <taxon>Alphaproteobacteria</taxon>
        <taxon>Hyphomicrobiales</taxon>
        <taxon>Hyphomicrobiaceae</taxon>
        <taxon>Hyphomicrobium</taxon>
    </lineage>
</organism>
<sequence length="241" mass="24390">MFSIVTGFGLGLASTLHCAGMCGAISSSLLLAGAPGGAAQTGRLLALTHSGRIASYVLAGVLIGAVGTPVVGWLDRELAFRLVQWAGAVALMWIGMSTAGLLPAMSGLDRLLAPIAERLTRATRGVRGTLMTPFAAGLAWGLMPCAMVYGALFMSLLTGAAAQGGLVMLAFGAGTLPGLLAASLGVRALAAAGQRRALRTSAGLAIAGLAILSVWLPHPANDTLCLDTDRTAALAERNQIR</sequence>
<dbReference type="PATRIC" id="fig|1029756.8.peg.1642"/>
<feature type="transmembrane region" description="Helical" evidence="1">
    <location>
        <begin position="166"/>
        <end position="190"/>
    </location>
</feature>
<keyword evidence="1" id="KW-0812">Transmembrane</keyword>
<feature type="transmembrane region" description="Helical" evidence="1">
    <location>
        <begin position="129"/>
        <end position="154"/>
    </location>
</feature>
<evidence type="ECO:0000313" key="3">
    <source>
        <dbReference type="EMBL" id="AHB48328.1"/>
    </source>
</evidence>
<dbReference type="EMBL" id="CP006912">
    <property type="protein sequence ID" value="AHB48328.1"/>
    <property type="molecule type" value="Genomic_DNA"/>
</dbReference>
<dbReference type="OrthoDB" id="5574095at2"/>
<feature type="domain" description="Urease accessory protein UreH-like transmembrane" evidence="2">
    <location>
        <begin position="7"/>
        <end position="207"/>
    </location>
</feature>
<name>V5SCU1_9HYPH</name>
<dbReference type="Proteomes" id="UP000018542">
    <property type="component" value="Chromosome"/>
</dbReference>
<feature type="transmembrane region" description="Helical" evidence="1">
    <location>
        <begin position="85"/>
        <end position="108"/>
    </location>
</feature>
<evidence type="ECO:0000256" key="1">
    <source>
        <dbReference type="SAM" id="Phobius"/>
    </source>
</evidence>
<keyword evidence="1" id="KW-1133">Transmembrane helix</keyword>